<evidence type="ECO:0000313" key="5">
    <source>
        <dbReference type="EMBL" id="QIN78766.1"/>
    </source>
</evidence>
<dbReference type="Pfam" id="PF00171">
    <property type="entry name" value="Aldedh"/>
    <property type="match status" value="1"/>
</dbReference>
<gene>
    <name evidence="5" type="ORF">GBA65_09805</name>
</gene>
<comment type="similarity">
    <text evidence="1">Belongs to the aldehyde dehydrogenase family.</text>
</comment>
<dbReference type="PROSITE" id="PS00070">
    <property type="entry name" value="ALDEHYDE_DEHYDR_CYS"/>
    <property type="match status" value="1"/>
</dbReference>
<dbReference type="InterPro" id="IPR016162">
    <property type="entry name" value="Ald_DH_N"/>
</dbReference>
<dbReference type="PANTHER" id="PTHR11699">
    <property type="entry name" value="ALDEHYDE DEHYDROGENASE-RELATED"/>
    <property type="match status" value="1"/>
</dbReference>
<dbReference type="Gene3D" id="3.40.605.10">
    <property type="entry name" value="Aldehyde Dehydrogenase, Chain A, domain 1"/>
    <property type="match status" value="1"/>
</dbReference>
<dbReference type="SUPFAM" id="SSF53720">
    <property type="entry name" value="ALDH-like"/>
    <property type="match status" value="1"/>
</dbReference>
<sequence length="491" mass="52503">MTQALINGERVGAKSGEEMPVVNPATGEQFDSVPKSGAEDVDAAVEAAKAAFGPWSKTDPDERAQIMRAGVAKIQENSKEIAKLLVQEQGKPMMEAMGELHHFLHGMNFYADLASKIRGSYAPLPSTFGTSYGMVIKRPIGVCAAIVPYNFPLTLMGTKVGPALAAGNTIVVKPADTTPLATLRIAELMQEAELPAGVLNVVTGPGKEVGEALVGHPDVRRVAFTGSTAVGRRVMEIAAPQFKRVSAELGGSDPVIVCPDANVENAVKGINVGRFFNAGQACLAAKRVYVFEEVYDQFMESLIKRVSRYEVGDGMEKAEKPKIRMGPLNAARHRDALQEQLDDAVKGGASVAYQGETNGGGGYFFAPAILENAPHDSRVTREETFGPLLPVFKVKSINEAIGLANDTSYGLGSSIWTYNVRYINKAAQEIESGMTWVNQLHFGYDELPFGGIKDSGIGREHGPEALESYLEAKSVAVGDLDVVEEEGSGLQ</sequence>
<dbReference type="AlphaFoldDB" id="A0A6G8PX43"/>
<dbReference type="KEGG" id="rmar:GBA65_09805"/>
<dbReference type="Proteomes" id="UP000502706">
    <property type="component" value="Chromosome"/>
</dbReference>
<dbReference type="InterPro" id="IPR016160">
    <property type="entry name" value="Ald_DH_CS_CYS"/>
</dbReference>
<proteinExistence type="inferred from homology"/>
<evidence type="ECO:0000256" key="3">
    <source>
        <dbReference type="SAM" id="MobiDB-lite"/>
    </source>
</evidence>
<dbReference type="InterPro" id="IPR015590">
    <property type="entry name" value="Aldehyde_DH_dom"/>
</dbReference>
<evidence type="ECO:0000256" key="2">
    <source>
        <dbReference type="ARBA" id="ARBA00023002"/>
    </source>
</evidence>
<protein>
    <submittedName>
        <fullName evidence="5">Aldehyde dehydrogenase family protein</fullName>
    </submittedName>
</protein>
<keyword evidence="6" id="KW-1185">Reference proteome</keyword>
<feature type="region of interest" description="Disordered" evidence="3">
    <location>
        <begin position="1"/>
        <end position="38"/>
    </location>
</feature>
<dbReference type="InterPro" id="IPR016163">
    <property type="entry name" value="Ald_DH_C"/>
</dbReference>
<dbReference type="EMBL" id="CP045121">
    <property type="protein sequence ID" value="QIN78766.1"/>
    <property type="molecule type" value="Genomic_DNA"/>
</dbReference>
<dbReference type="FunFam" id="3.40.605.10:FF:000007">
    <property type="entry name" value="NAD/NADP-dependent betaine aldehyde dehydrogenase"/>
    <property type="match status" value="1"/>
</dbReference>
<dbReference type="GO" id="GO:0016620">
    <property type="term" value="F:oxidoreductase activity, acting on the aldehyde or oxo group of donors, NAD or NADP as acceptor"/>
    <property type="evidence" value="ECO:0007669"/>
    <property type="project" value="InterPro"/>
</dbReference>
<accession>A0A6G8PX43</accession>
<evidence type="ECO:0000313" key="6">
    <source>
        <dbReference type="Proteomes" id="UP000502706"/>
    </source>
</evidence>
<evidence type="ECO:0000259" key="4">
    <source>
        <dbReference type="Pfam" id="PF00171"/>
    </source>
</evidence>
<feature type="domain" description="Aldehyde dehydrogenase" evidence="4">
    <location>
        <begin position="14"/>
        <end position="475"/>
    </location>
</feature>
<organism evidence="5 6">
    <name type="scientific">Rubrobacter marinus</name>
    <dbReference type="NCBI Taxonomy" id="2653852"/>
    <lineage>
        <taxon>Bacteria</taxon>
        <taxon>Bacillati</taxon>
        <taxon>Actinomycetota</taxon>
        <taxon>Rubrobacteria</taxon>
        <taxon>Rubrobacterales</taxon>
        <taxon>Rubrobacteraceae</taxon>
        <taxon>Rubrobacter</taxon>
    </lineage>
</organism>
<keyword evidence="2" id="KW-0560">Oxidoreductase</keyword>
<evidence type="ECO:0000256" key="1">
    <source>
        <dbReference type="ARBA" id="ARBA00009986"/>
    </source>
</evidence>
<reference evidence="5 6" key="1">
    <citation type="submission" date="2019-10" db="EMBL/GenBank/DDBJ databases">
        <title>Rubrobacter sp nov SCSIO 52915 isolated from a deep-sea sediment in the South China Sea.</title>
        <authorList>
            <person name="Chen R.W."/>
        </authorList>
    </citation>
    <scope>NUCLEOTIDE SEQUENCE [LARGE SCALE GENOMIC DNA]</scope>
    <source>
        <strain evidence="5 6">SCSIO 52915</strain>
    </source>
</reference>
<dbReference type="FunFam" id="3.40.309.10:FF:000009">
    <property type="entry name" value="Aldehyde dehydrogenase A"/>
    <property type="match status" value="1"/>
</dbReference>
<dbReference type="RefSeq" id="WP_166396440.1">
    <property type="nucleotide sequence ID" value="NZ_CP045121.1"/>
</dbReference>
<dbReference type="InterPro" id="IPR016161">
    <property type="entry name" value="Ald_DH/histidinol_DH"/>
</dbReference>
<name>A0A6G8PX43_9ACTN</name>
<dbReference type="Gene3D" id="3.40.309.10">
    <property type="entry name" value="Aldehyde Dehydrogenase, Chain A, domain 2"/>
    <property type="match status" value="1"/>
</dbReference>